<name>A0A5M7B7B5_9FLAO</name>
<dbReference type="AlphaFoldDB" id="A0A5M7B7B5"/>
<dbReference type="Proteomes" id="UP000315145">
    <property type="component" value="Unassembled WGS sequence"/>
</dbReference>
<feature type="signal peptide" evidence="1">
    <location>
        <begin position="1"/>
        <end position="21"/>
    </location>
</feature>
<feature type="chain" id="PRO_5024414150" description="Copper-binding protein MbnP-like domain-containing protein" evidence="1">
    <location>
        <begin position="22"/>
        <end position="292"/>
    </location>
</feature>
<dbReference type="EMBL" id="VWRS01000008">
    <property type="protein sequence ID" value="KAA5823335.1"/>
    <property type="molecule type" value="Genomic_DNA"/>
</dbReference>
<keyword evidence="1" id="KW-0732">Signal</keyword>
<dbReference type="RefSeq" id="WP_144116825.1">
    <property type="nucleotide sequence ID" value="NZ_JACHGE010000002.1"/>
</dbReference>
<accession>A0A5M7B7B5</accession>
<organism evidence="3 6">
    <name type="scientific">Algibacter amylolyticus</name>
    <dbReference type="NCBI Taxonomy" id="1608400"/>
    <lineage>
        <taxon>Bacteria</taxon>
        <taxon>Pseudomonadati</taxon>
        <taxon>Bacteroidota</taxon>
        <taxon>Flavobacteriia</taxon>
        <taxon>Flavobacteriales</taxon>
        <taxon>Flavobacteriaceae</taxon>
        <taxon>Algibacter</taxon>
    </lineage>
</organism>
<proteinExistence type="predicted"/>
<gene>
    <name evidence="3" type="ORF">F2B50_11530</name>
    <name evidence="4" type="ORF">FPF71_11530</name>
</gene>
<reference evidence="3" key="3">
    <citation type="submission" date="2019-09" db="EMBL/GenBank/DDBJ databases">
        <authorList>
            <person name="Zhang D.-C."/>
        </authorList>
    </citation>
    <scope>NUCLEOTIDE SEQUENCE</scope>
    <source>
        <strain evidence="3">RU-4-M-4</strain>
    </source>
</reference>
<feature type="domain" description="Copper-binding protein MbnP-like" evidence="2">
    <location>
        <begin position="29"/>
        <end position="246"/>
    </location>
</feature>
<dbReference type="InterPro" id="IPR046863">
    <property type="entry name" value="MbnP-like_dom"/>
</dbReference>
<evidence type="ECO:0000313" key="3">
    <source>
        <dbReference type="EMBL" id="KAA5823335.1"/>
    </source>
</evidence>
<comment type="caution">
    <text evidence="3">The sequence shown here is derived from an EMBL/GenBank/DDBJ whole genome shotgun (WGS) entry which is preliminary data.</text>
</comment>
<evidence type="ECO:0000256" key="1">
    <source>
        <dbReference type="SAM" id="SignalP"/>
    </source>
</evidence>
<protein>
    <recommendedName>
        <fullName evidence="2">Copper-binding protein MbnP-like domain-containing protein</fullName>
    </recommendedName>
</protein>
<keyword evidence="5" id="KW-1185">Reference proteome</keyword>
<reference evidence="3 6" key="1">
    <citation type="journal article" date="2015" name="Int. J. Syst. Evol. Microbiol.">
        <title>Algibacter amylolyticus sp. nov., isolated from intertidal sediment.</title>
        <authorList>
            <person name="Zhang D.C."/>
            <person name="Wu J."/>
            <person name="Neuner K."/>
            <person name="Yao J."/>
            <person name="Margesin R."/>
        </authorList>
    </citation>
    <scope>NUCLEOTIDE SEQUENCE [LARGE SCALE GENOMIC DNA]</scope>
    <source>
        <strain evidence="3 6">RU-4-M-4</strain>
    </source>
</reference>
<sequence length="292" mass="31901">MKNFKKYLLLSLSTLAIVSCSDDDAPVANNVTLEFNNTFGNETIVLGNANSTEATTNTSAEGQIHHFEELKYVISNIRLIKEDGTEIPYNVNDLDNGATVINQAKTETLQYVLNDIPTADYSQIKFGLGVKTSLNTLDEVSFPNFYAAAGENDTQMHWEWGTGYRFTKIEGFYDNDNKTLSFHSGSTIDEDPDDTTGESFIQGVDAYRDITLNLPTLATVGNSAPKIVIKADLNKFLSGDTHTITLVTAENITNNATPSAHTATEMMRFVDNIGGTGDTNTTGMFSITSVEN</sequence>
<dbReference type="OrthoDB" id="1422031at2"/>
<evidence type="ECO:0000313" key="5">
    <source>
        <dbReference type="Proteomes" id="UP000315145"/>
    </source>
</evidence>
<dbReference type="Proteomes" id="UP000322315">
    <property type="component" value="Unassembled WGS sequence"/>
</dbReference>
<dbReference type="EMBL" id="VMBF01000008">
    <property type="protein sequence ID" value="TSJ73823.1"/>
    <property type="molecule type" value="Genomic_DNA"/>
</dbReference>
<evidence type="ECO:0000313" key="4">
    <source>
        <dbReference type="EMBL" id="TSJ73823.1"/>
    </source>
</evidence>
<dbReference type="PROSITE" id="PS51257">
    <property type="entry name" value="PROKAR_LIPOPROTEIN"/>
    <property type="match status" value="1"/>
</dbReference>
<evidence type="ECO:0000259" key="2">
    <source>
        <dbReference type="Pfam" id="PF20243"/>
    </source>
</evidence>
<reference evidence="4 5" key="2">
    <citation type="submission" date="2019-07" db="EMBL/GenBank/DDBJ databases">
        <title>Algibacter marinivivus sp. nov., isolated from the surface of a marine red alga.</title>
        <authorList>
            <person name="Zhong X."/>
            <person name="Xu W."/>
            <person name="Zhang Y."/>
            <person name="Zhang Q."/>
            <person name="Du Z."/>
        </authorList>
    </citation>
    <scope>NUCLEOTIDE SEQUENCE [LARGE SCALE GENOMIC DNA]</scope>
    <source>
        <strain evidence="4 5">RU-4-M-4</strain>
    </source>
</reference>
<evidence type="ECO:0000313" key="6">
    <source>
        <dbReference type="Proteomes" id="UP000322315"/>
    </source>
</evidence>
<dbReference type="Pfam" id="PF20243">
    <property type="entry name" value="MbnP"/>
    <property type="match status" value="1"/>
</dbReference>